<dbReference type="PANTHER" id="PTHR34575">
    <property type="entry name" value="PROTEIN PAM68, CHLOROPLASTIC"/>
    <property type="match status" value="1"/>
</dbReference>
<evidence type="ECO:0000256" key="1">
    <source>
        <dbReference type="SAM" id="MobiDB-lite"/>
    </source>
</evidence>
<dbReference type="AlphaFoldDB" id="A0AAD7Q3D9"/>
<evidence type="ECO:0000256" key="2">
    <source>
        <dbReference type="SAM" id="Phobius"/>
    </source>
</evidence>
<protein>
    <submittedName>
        <fullName evidence="3">Protein PAM68, chloroplastic</fullName>
    </submittedName>
</protein>
<keyword evidence="2" id="KW-0472">Membrane</keyword>
<evidence type="ECO:0000313" key="4">
    <source>
        <dbReference type="Proteomes" id="UP001163823"/>
    </source>
</evidence>
<dbReference type="PANTHER" id="PTHR34575:SF6">
    <property type="entry name" value="EXPRESSED PROTEIN"/>
    <property type="match status" value="1"/>
</dbReference>
<feature type="transmembrane region" description="Helical" evidence="2">
    <location>
        <begin position="86"/>
        <end position="111"/>
    </location>
</feature>
<dbReference type="EMBL" id="JARAOO010000003">
    <property type="protein sequence ID" value="KAJ7974135.1"/>
    <property type="molecule type" value="Genomic_DNA"/>
</dbReference>
<feature type="transmembrane region" description="Helical" evidence="2">
    <location>
        <begin position="123"/>
        <end position="144"/>
    </location>
</feature>
<organism evidence="3 4">
    <name type="scientific">Quillaja saponaria</name>
    <name type="common">Soap bark tree</name>
    <dbReference type="NCBI Taxonomy" id="32244"/>
    <lineage>
        <taxon>Eukaryota</taxon>
        <taxon>Viridiplantae</taxon>
        <taxon>Streptophyta</taxon>
        <taxon>Embryophyta</taxon>
        <taxon>Tracheophyta</taxon>
        <taxon>Spermatophyta</taxon>
        <taxon>Magnoliopsida</taxon>
        <taxon>eudicotyledons</taxon>
        <taxon>Gunneridae</taxon>
        <taxon>Pentapetalae</taxon>
        <taxon>rosids</taxon>
        <taxon>fabids</taxon>
        <taxon>Fabales</taxon>
        <taxon>Quillajaceae</taxon>
        <taxon>Quillaja</taxon>
    </lineage>
</organism>
<keyword evidence="4" id="KW-1185">Reference proteome</keyword>
<dbReference type="KEGG" id="qsa:O6P43_004255"/>
<keyword evidence="2" id="KW-1133">Transmembrane helix</keyword>
<gene>
    <name evidence="3" type="ORF">O6P43_004255</name>
</gene>
<dbReference type="InterPro" id="IPR021855">
    <property type="entry name" value="PAM68-like"/>
</dbReference>
<evidence type="ECO:0000313" key="3">
    <source>
        <dbReference type="EMBL" id="KAJ7974135.1"/>
    </source>
</evidence>
<comment type="caution">
    <text evidence="3">The sequence shown here is derived from an EMBL/GenBank/DDBJ whole genome shotgun (WGS) entry which is preliminary data.</text>
</comment>
<dbReference type="Pfam" id="PF11947">
    <property type="entry name" value="DUF3464"/>
    <property type="match status" value="1"/>
</dbReference>
<dbReference type="Proteomes" id="UP001163823">
    <property type="component" value="Chromosome 3"/>
</dbReference>
<proteinExistence type="predicted"/>
<reference evidence="3" key="1">
    <citation type="journal article" date="2023" name="Science">
        <title>Elucidation of the pathway for biosynthesis of saponin adjuvants from the soapbark tree.</title>
        <authorList>
            <person name="Reed J."/>
            <person name="Orme A."/>
            <person name="El-Demerdash A."/>
            <person name="Owen C."/>
            <person name="Martin L.B.B."/>
            <person name="Misra R.C."/>
            <person name="Kikuchi S."/>
            <person name="Rejzek M."/>
            <person name="Martin A.C."/>
            <person name="Harkess A."/>
            <person name="Leebens-Mack J."/>
            <person name="Louveau T."/>
            <person name="Stephenson M.J."/>
            <person name="Osbourn A."/>
        </authorList>
    </citation>
    <scope>NUCLEOTIDE SEQUENCE</scope>
    <source>
        <strain evidence="3">S10</strain>
    </source>
</reference>
<name>A0AAD7Q3D9_QUISA</name>
<feature type="region of interest" description="Disordered" evidence="1">
    <location>
        <begin position="31"/>
        <end position="76"/>
    </location>
</feature>
<sequence length="179" mass="20087">MEAIICASKPSLFLSKPSPWKPRIPVLHPTPAHKLNRPLSTYRPHANAKGFASTPSTVGKDSRSKKSNKNNDDDDDEIPQAVFQRIIVRILVSVGLPMATGLALLNVFGLIKEQHLWDVPQWLPFLTTFITFGASTLGIAYGTLSTSWDEEKKGSFLGLEEAQKNWIEMWKEEDESQRQ</sequence>
<keyword evidence="2" id="KW-0812">Transmembrane</keyword>
<accession>A0AAD7Q3D9</accession>